<protein>
    <submittedName>
        <fullName evidence="3 4">Uncharacterized protein</fullName>
    </submittedName>
</protein>
<keyword evidence="2" id="KW-1185">Reference proteome</keyword>
<proteinExistence type="predicted"/>
<organism evidence="2 3">
    <name type="scientific">Trichuris muris</name>
    <name type="common">Mouse whipworm</name>
    <dbReference type="NCBI Taxonomy" id="70415"/>
    <lineage>
        <taxon>Eukaryota</taxon>
        <taxon>Metazoa</taxon>
        <taxon>Ecdysozoa</taxon>
        <taxon>Nematoda</taxon>
        <taxon>Enoplea</taxon>
        <taxon>Dorylaimia</taxon>
        <taxon>Trichinellida</taxon>
        <taxon>Trichuridae</taxon>
        <taxon>Trichuris</taxon>
    </lineage>
</organism>
<dbReference type="Proteomes" id="UP000046395">
    <property type="component" value="Unassembled WGS sequence"/>
</dbReference>
<sequence>MIRHASRGETNPDGNGDGRTSVEGHHVIAKWPKEKYGKIQPFINRCFPYLLSTTACCVAITYSSSE</sequence>
<evidence type="ECO:0000313" key="3">
    <source>
        <dbReference type="WBParaSite" id="TMUE_0000000167.1"/>
    </source>
</evidence>
<dbReference type="WBParaSite" id="TMUE_3000012771.1">
    <property type="protein sequence ID" value="TMUE_3000012771.1"/>
    <property type="gene ID" value="WBGene00301702"/>
</dbReference>
<evidence type="ECO:0000256" key="1">
    <source>
        <dbReference type="SAM" id="MobiDB-lite"/>
    </source>
</evidence>
<evidence type="ECO:0000313" key="4">
    <source>
        <dbReference type="WBParaSite" id="TMUE_3000012771.1"/>
    </source>
</evidence>
<accession>A0A5S6PZL2</accession>
<feature type="region of interest" description="Disordered" evidence="1">
    <location>
        <begin position="1"/>
        <end position="23"/>
    </location>
</feature>
<reference evidence="3 4" key="3">
    <citation type="submission" date="2019-12" db="UniProtKB">
        <authorList>
            <consortium name="WormBaseParasite"/>
        </authorList>
    </citation>
    <scope>IDENTIFICATION</scope>
</reference>
<reference evidence="2" key="2">
    <citation type="submission" date="2014-03" db="EMBL/GenBank/DDBJ databases">
        <title>The whipworm genome and dual-species transcriptomics of an intimate host-pathogen interaction.</title>
        <authorList>
            <person name="Foth B.J."/>
            <person name="Tsai I.J."/>
            <person name="Reid A.J."/>
            <person name="Bancroft A.J."/>
            <person name="Nichol S."/>
            <person name="Tracey A."/>
            <person name="Holroyd N."/>
            <person name="Cotton J.A."/>
            <person name="Stanley E.J."/>
            <person name="Zarowiecki M."/>
            <person name="Liu J.Z."/>
            <person name="Huckvale T."/>
            <person name="Cooper P.J."/>
            <person name="Grencis R.K."/>
            <person name="Berriman M."/>
        </authorList>
    </citation>
    <scope>NUCLEOTIDE SEQUENCE [LARGE SCALE GENOMIC DNA]</scope>
    <source>
        <strain evidence="2">Edinburgh</strain>
    </source>
</reference>
<evidence type="ECO:0000313" key="2">
    <source>
        <dbReference type="Proteomes" id="UP000046395"/>
    </source>
</evidence>
<name>A0A5S6PZL2_TRIMR</name>
<dbReference type="WBParaSite" id="TMUE_0000000167.1">
    <property type="protein sequence ID" value="TMUE_0000000167.1"/>
    <property type="gene ID" value="WBGene00296112"/>
</dbReference>
<dbReference type="AlphaFoldDB" id="A0A5S6PZL2"/>
<reference evidence="2" key="1">
    <citation type="submission" date="2013-11" db="EMBL/GenBank/DDBJ databases">
        <authorList>
            <person name="Aslett M."/>
        </authorList>
    </citation>
    <scope>NUCLEOTIDE SEQUENCE [LARGE SCALE GENOMIC DNA]</scope>
    <source>
        <strain evidence="2">Edinburgh</strain>
    </source>
</reference>